<name>A0A1I7UB73_9PELO</name>
<proteinExistence type="predicted"/>
<protein>
    <submittedName>
        <fullName evidence="2">SGNH domain-containing protein</fullName>
    </submittedName>
</protein>
<evidence type="ECO:0000313" key="2">
    <source>
        <dbReference type="WBParaSite" id="Csp11.Scaffold629.g7576.t1"/>
    </source>
</evidence>
<organism evidence="1 2">
    <name type="scientific">Caenorhabditis tropicalis</name>
    <dbReference type="NCBI Taxonomy" id="1561998"/>
    <lineage>
        <taxon>Eukaryota</taxon>
        <taxon>Metazoa</taxon>
        <taxon>Ecdysozoa</taxon>
        <taxon>Nematoda</taxon>
        <taxon>Chromadorea</taxon>
        <taxon>Rhabditida</taxon>
        <taxon>Rhabditina</taxon>
        <taxon>Rhabditomorpha</taxon>
        <taxon>Rhabditoidea</taxon>
        <taxon>Rhabditidae</taxon>
        <taxon>Peloderinae</taxon>
        <taxon>Caenorhabditis</taxon>
    </lineage>
</organism>
<dbReference type="WBParaSite" id="Csp11.Scaffold629.g7576.t1">
    <property type="protein sequence ID" value="Csp11.Scaffold629.g7576.t1"/>
    <property type="gene ID" value="Csp11.Scaffold629.g7576"/>
</dbReference>
<sequence>MKHTHQECFRLINQMIDIRIAHFLMGGTVYPTDVLNEKSLVSDCHHFPFGDHCSTAVWTLELVLFTYISNCISVFI</sequence>
<reference evidence="2" key="1">
    <citation type="submission" date="2016-11" db="UniProtKB">
        <authorList>
            <consortium name="WormBaseParasite"/>
        </authorList>
    </citation>
    <scope>IDENTIFICATION</scope>
</reference>
<evidence type="ECO:0000313" key="1">
    <source>
        <dbReference type="Proteomes" id="UP000095282"/>
    </source>
</evidence>
<dbReference type="AlphaFoldDB" id="A0A1I7UB73"/>
<accession>A0A1I7UB73</accession>
<keyword evidence="1" id="KW-1185">Reference proteome</keyword>
<dbReference type="Proteomes" id="UP000095282">
    <property type="component" value="Unplaced"/>
</dbReference>